<dbReference type="AlphaFoldDB" id="A0A7R9D4C9"/>
<feature type="domain" description="EDRF1 N-terminal" evidence="3">
    <location>
        <begin position="92"/>
        <end position="295"/>
    </location>
</feature>
<dbReference type="InterPro" id="IPR056582">
    <property type="entry name" value="EDRF1_N"/>
</dbReference>
<name>A0A7R9D4C9_TIMCR</name>
<feature type="domain" description="EDRF1 N-terminal" evidence="3">
    <location>
        <begin position="326"/>
        <end position="541"/>
    </location>
</feature>
<gene>
    <name evidence="4" type="ORF">TCEB3V08_LOCUS8762</name>
</gene>
<reference evidence="4" key="1">
    <citation type="submission" date="2020-11" db="EMBL/GenBank/DDBJ databases">
        <authorList>
            <person name="Tran Van P."/>
        </authorList>
    </citation>
    <scope>NUCLEOTIDE SEQUENCE</scope>
</reference>
<keyword evidence="1" id="KW-0175">Coiled coil</keyword>
<evidence type="ECO:0000259" key="3">
    <source>
        <dbReference type="Pfam" id="PF23788"/>
    </source>
</evidence>
<dbReference type="PANTHER" id="PTHR15000:SF1">
    <property type="entry name" value="ERYTHROID DIFFERENTIATION-RELATED FACTOR 1"/>
    <property type="match status" value="1"/>
</dbReference>
<feature type="region of interest" description="Disordered" evidence="2">
    <location>
        <begin position="547"/>
        <end position="567"/>
    </location>
</feature>
<accession>A0A7R9D4C9</accession>
<sequence length="1120" mass="127375">MTVPAIEKVRDHVRNTVPHTPFLHDKLNSKICLTISHKRDIAAYWNILVASIGKGVINEAREKIWKPFSGLSPSAERPQASEDEEEAANKCVKSTAVVKYSSVNSLANFSRLRCNTDLNMPPSNWLSSSAGLYGLQRVATHSTGFSSNVDNSALVQGTSDPGMSCYSFRMAHMFPDCVGEVDVVSDAENIKKLLKIPYSKGPVSMMIHCVENTLLIDEFDIHKHLLCTSESEWAWLRQFFFNHVRHTLRDKEKSVSTKNKSRCALQQRSLVSKFLYHSLAEPESATRPQTKESLSDDHTRDAHIAMVGPPLPEPTLEEKLPDPTFNHKFARNVVWTFEDIQMLIGTDMPIFGGQTHPCISLRLRDMSKPINVLTGIDYWLDNLMCNVPEVVMCYHLDGIVQKYELIKTEDLPHLEDSKFSPKVIRDVAQNILSFLKSNATKAGHTYWLFKGKDDDVVKLYDLTSLCTDVMKDKDENPFTVPVAMLLYRVARNMKHSSESRRQHGTILMLLKNCLSLLNKEKYPQIVTSAHYMLSDLYLPAETDPSTLELQEEEEGGEYEGVQPPPPLSNDIKERCLSSLNHVLAGLHCLPYFPDDRVQGTDDQTSQKEEVPKMAQPFQAIPMPYSPLQETPGAELCKVRSDDTASWKVHLNTLLLEKACLVYATLAEQHYSAGSYGSALRSICMVVRCHYVTSTGLLGYMLGRAGDACFRVVQHWTRVEEIREEYSRVSETDQDILLHLGQDQQAKLPKTKPVETLKRAACDPFLKCKLAFCKTIADECQPFLQRFQTSKPMTPYLFEAVEKLLRYLMNRCVKPDLMKCTGPKLLSIDTKKSENLILSKNIDIGFATKRLLGETAITVTERQKLEFIHECRSMLTTMIAKLQEKSPLKQKAVRGLSSLDPCVIQHSPQLAQKRFSFLLEELNHANIINDVLAENAKKEYLHFCNLKKSELQEIFRPCDQFSDEVGLDTIYGSFLIGEANYKHLWEVIKICLVLSHGNATVEGGFSVNKSLLVENMHEKTVIAQRHIHDEIQEAGGIKNIHISKKMLDYVRGARKRYHEYLEMKKQEKSEKDKKKAEKRKLDIQVKDLEGERKKLMMATEEKREAIDVELQELKKKQASLY</sequence>
<dbReference type="GO" id="GO:0045893">
    <property type="term" value="P:positive regulation of DNA-templated transcription"/>
    <property type="evidence" value="ECO:0007669"/>
    <property type="project" value="TreeGrafter"/>
</dbReference>
<dbReference type="PANTHER" id="PTHR15000">
    <property type="entry name" value="ERYTHROID DIFFERENTIATION-RELATED FACTOR 1"/>
    <property type="match status" value="1"/>
</dbReference>
<evidence type="ECO:0000256" key="2">
    <source>
        <dbReference type="SAM" id="MobiDB-lite"/>
    </source>
</evidence>
<protein>
    <recommendedName>
        <fullName evidence="3">EDRF1 N-terminal domain-containing protein</fullName>
    </recommendedName>
</protein>
<feature type="coiled-coil region" evidence="1">
    <location>
        <begin position="1056"/>
        <end position="1115"/>
    </location>
</feature>
<dbReference type="Pfam" id="PF23788">
    <property type="entry name" value="EDRF1_N"/>
    <property type="match status" value="2"/>
</dbReference>
<evidence type="ECO:0000256" key="1">
    <source>
        <dbReference type="SAM" id="Coils"/>
    </source>
</evidence>
<evidence type="ECO:0000313" key="4">
    <source>
        <dbReference type="EMBL" id="CAD7406931.1"/>
    </source>
</evidence>
<proteinExistence type="predicted"/>
<organism evidence="4">
    <name type="scientific">Timema cristinae</name>
    <name type="common">Walking stick</name>
    <dbReference type="NCBI Taxonomy" id="61476"/>
    <lineage>
        <taxon>Eukaryota</taxon>
        <taxon>Metazoa</taxon>
        <taxon>Ecdysozoa</taxon>
        <taxon>Arthropoda</taxon>
        <taxon>Hexapoda</taxon>
        <taxon>Insecta</taxon>
        <taxon>Pterygota</taxon>
        <taxon>Neoptera</taxon>
        <taxon>Polyneoptera</taxon>
        <taxon>Phasmatodea</taxon>
        <taxon>Timematodea</taxon>
        <taxon>Timematoidea</taxon>
        <taxon>Timematidae</taxon>
        <taxon>Timema</taxon>
    </lineage>
</organism>
<dbReference type="EMBL" id="OC319997">
    <property type="protein sequence ID" value="CAD7406931.1"/>
    <property type="molecule type" value="Genomic_DNA"/>
</dbReference>